<name>A0AAD5R057_PARTN</name>
<evidence type="ECO:0000313" key="2">
    <source>
        <dbReference type="Proteomes" id="UP001196413"/>
    </source>
</evidence>
<sequence>MDGMKMDRGLCCTLDNSYSTSHVESYPSTSLVWSTHCDEKSVGQLMNARKLCLCYPVCAQFFLIAHWEFSLL</sequence>
<organism evidence="1 2">
    <name type="scientific">Parelaphostrongylus tenuis</name>
    <name type="common">Meningeal worm</name>
    <dbReference type="NCBI Taxonomy" id="148309"/>
    <lineage>
        <taxon>Eukaryota</taxon>
        <taxon>Metazoa</taxon>
        <taxon>Ecdysozoa</taxon>
        <taxon>Nematoda</taxon>
        <taxon>Chromadorea</taxon>
        <taxon>Rhabditida</taxon>
        <taxon>Rhabditina</taxon>
        <taxon>Rhabditomorpha</taxon>
        <taxon>Strongyloidea</taxon>
        <taxon>Metastrongylidae</taxon>
        <taxon>Parelaphostrongylus</taxon>
    </lineage>
</organism>
<comment type="caution">
    <text evidence="1">The sequence shown here is derived from an EMBL/GenBank/DDBJ whole genome shotgun (WGS) entry which is preliminary data.</text>
</comment>
<accession>A0AAD5R057</accession>
<dbReference type="AlphaFoldDB" id="A0AAD5R057"/>
<reference evidence="1" key="1">
    <citation type="submission" date="2021-06" db="EMBL/GenBank/DDBJ databases">
        <title>Parelaphostrongylus tenuis whole genome reference sequence.</title>
        <authorList>
            <person name="Garwood T.J."/>
            <person name="Larsen P.A."/>
            <person name="Fountain-Jones N.M."/>
            <person name="Garbe J.R."/>
            <person name="Macchietto M.G."/>
            <person name="Kania S.A."/>
            <person name="Gerhold R.W."/>
            <person name="Richards J.E."/>
            <person name="Wolf T.M."/>
        </authorList>
    </citation>
    <scope>NUCLEOTIDE SEQUENCE</scope>
    <source>
        <strain evidence="1">MNPRO001-30</strain>
        <tissue evidence="1">Meninges</tissue>
    </source>
</reference>
<gene>
    <name evidence="1" type="ORF">KIN20_028041</name>
</gene>
<dbReference type="EMBL" id="JAHQIW010005793">
    <property type="protein sequence ID" value="KAJ1367180.1"/>
    <property type="molecule type" value="Genomic_DNA"/>
</dbReference>
<dbReference type="Proteomes" id="UP001196413">
    <property type="component" value="Unassembled WGS sequence"/>
</dbReference>
<keyword evidence="2" id="KW-1185">Reference proteome</keyword>
<proteinExistence type="predicted"/>
<protein>
    <submittedName>
        <fullName evidence="1">Uncharacterized protein</fullName>
    </submittedName>
</protein>
<evidence type="ECO:0000313" key="1">
    <source>
        <dbReference type="EMBL" id="KAJ1367180.1"/>
    </source>
</evidence>